<dbReference type="Pfam" id="PF01790">
    <property type="entry name" value="LGT"/>
    <property type="match status" value="1"/>
</dbReference>
<gene>
    <name evidence="2" type="ORF">DSCW_58060</name>
</gene>
<feature type="transmembrane region" description="Helical" evidence="1">
    <location>
        <begin position="51"/>
        <end position="73"/>
    </location>
</feature>
<reference evidence="2 3" key="1">
    <citation type="submission" date="2019-11" db="EMBL/GenBank/DDBJ databases">
        <title>Comparative genomics of hydrocarbon-degrading Desulfosarcina strains.</title>
        <authorList>
            <person name="Watanabe M."/>
            <person name="Kojima H."/>
            <person name="Fukui M."/>
        </authorList>
    </citation>
    <scope>NUCLEOTIDE SEQUENCE [LARGE SCALE GENOMIC DNA]</scope>
    <source>
        <strain evidence="2 3">PP31</strain>
    </source>
</reference>
<dbReference type="Proteomes" id="UP000427769">
    <property type="component" value="Chromosome"/>
</dbReference>
<feature type="transmembrane region" description="Helical" evidence="1">
    <location>
        <begin position="310"/>
        <end position="328"/>
    </location>
</feature>
<keyword evidence="1" id="KW-0472">Membrane</keyword>
<dbReference type="GO" id="GO:0042158">
    <property type="term" value="P:lipoprotein biosynthetic process"/>
    <property type="evidence" value="ECO:0007669"/>
    <property type="project" value="InterPro"/>
</dbReference>
<keyword evidence="1" id="KW-0812">Transmembrane</keyword>
<dbReference type="OrthoDB" id="5386948at2"/>
<accession>A0A5K7ZDX3</accession>
<dbReference type="EMBL" id="AP021875">
    <property type="protein sequence ID" value="BBO78389.1"/>
    <property type="molecule type" value="Genomic_DNA"/>
</dbReference>
<dbReference type="RefSeq" id="WP_155307028.1">
    <property type="nucleotide sequence ID" value="NZ_AP021875.1"/>
</dbReference>
<sequence length="349" mass="38278">MHNWLFVLFMTLFLVPLFIWGFSTLQRERWQILCTVPVRKMADGSWQGQNLTYYGLFNALALCAAVALVLILTGAAGVPVMVFAAITCAILGICLPASSVIARWVEKKPSTFSVGAASFLGIVLGPWLVVPLEMIARRFTGTGFDPMAVLSAMIVAYALGEGIGRLACISFGCCYGKPMDQMPQAVQRYLSWAAFTYTGCTKKIAYAHHLEGQKIFAVPAVTAVLYSASALAGTLLYLSGSYAWAFFLCLFVTQIWRFFSEFLRADYRGDRKISVYQIMSLSTVPYGLLLPFFFPAAGPAGDIAAGLRQFWNPATILSLQTIGIIMFLRTGRSQVTGSGVSFFVKEDRI</sequence>
<dbReference type="KEGG" id="dwd:DSCW_58060"/>
<feature type="transmembrane region" description="Helical" evidence="1">
    <location>
        <begin position="244"/>
        <end position="263"/>
    </location>
</feature>
<protein>
    <recommendedName>
        <fullName evidence="4">Prolipoprotein diacylglyceryl transferase</fullName>
    </recommendedName>
</protein>
<organism evidence="2 3">
    <name type="scientific">Desulfosarcina widdelii</name>
    <dbReference type="NCBI Taxonomy" id="947919"/>
    <lineage>
        <taxon>Bacteria</taxon>
        <taxon>Pseudomonadati</taxon>
        <taxon>Thermodesulfobacteriota</taxon>
        <taxon>Desulfobacteria</taxon>
        <taxon>Desulfobacterales</taxon>
        <taxon>Desulfosarcinaceae</taxon>
        <taxon>Desulfosarcina</taxon>
    </lineage>
</organism>
<keyword evidence="3" id="KW-1185">Reference proteome</keyword>
<feature type="transmembrane region" description="Helical" evidence="1">
    <location>
        <begin position="111"/>
        <end position="130"/>
    </location>
</feature>
<evidence type="ECO:0008006" key="4">
    <source>
        <dbReference type="Google" id="ProtNLM"/>
    </source>
</evidence>
<proteinExistence type="predicted"/>
<dbReference type="InterPro" id="IPR001640">
    <property type="entry name" value="Lgt"/>
</dbReference>
<evidence type="ECO:0000313" key="2">
    <source>
        <dbReference type="EMBL" id="BBO78389.1"/>
    </source>
</evidence>
<dbReference type="GO" id="GO:0008961">
    <property type="term" value="F:phosphatidylglycerol-prolipoprotein diacylglyceryl transferase activity"/>
    <property type="evidence" value="ECO:0007669"/>
    <property type="project" value="InterPro"/>
</dbReference>
<evidence type="ECO:0000256" key="1">
    <source>
        <dbReference type="SAM" id="Phobius"/>
    </source>
</evidence>
<evidence type="ECO:0000313" key="3">
    <source>
        <dbReference type="Proteomes" id="UP000427769"/>
    </source>
</evidence>
<feature type="transmembrane region" description="Helical" evidence="1">
    <location>
        <begin position="215"/>
        <end position="238"/>
    </location>
</feature>
<feature type="transmembrane region" description="Helical" evidence="1">
    <location>
        <begin position="80"/>
        <end position="105"/>
    </location>
</feature>
<feature type="transmembrane region" description="Helical" evidence="1">
    <location>
        <begin position="275"/>
        <end position="298"/>
    </location>
</feature>
<name>A0A5K7ZDX3_9BACT</name>
<dbReference type="GO" id="GO:0005886">
    <property type="term" value="C:plasma membrane"/>
    <property type="evidence" value="ECO:0007669"/>
    <property type="project" value="InterPro"/>
</dbReference>
<dbReference type="AlphaFoldDB" id="A0A5K7ZDX3"/>
<keyword evidence="1" id="KW-1133">Transmembrane helix</keyword>